<dbReference type="SMART" id="SM00448">
    <property type="entry name" value="REC"/>
    <property type="match status" value="1"/>
</dbReference>
<dbReference type="Gene3D" id="3.40.50.2300">
    <property type="match status" value="1"/>
</dbReference>
<gene>
    <name evidence="12" type="ORF">FNJ47_24960</name>
</gene>
<evidence type="ECO:0000256" key="8">
    <source>
        <dbReference type="PROSITE-ProRule" id="PRU00169"/>
    </source>
</evidence>
<accession>A0A6P1BLA4</accession>
<dbReference type="SMART" id="SM00387">
    <property type="entry name" value="HATPase_c"/>
    <property type="match status" value="1"/>
</dbReference>
<keyword evidence="5" id="KW-0547">Nucleotide-binding</keyword>
<evidence type="ECO:0000256" key="2">
    <source>
        <dbReference type="ARBA" id="ARBA00012438"/>
    </source>
</evidence>
<dbReference type="InterPro" id="IPR011006">
    <property type="entry name" value="CheY-like_superfamily"/>
</dbReference>
<evidence type="ECO:0000256" key="4">
    <source>
        <dbReference type="ARBA" id="ARBA00022679"/>
    </source>
</evidence>
<comment type="caution">
    <text evidence="12">The sequence shown here is derived from an EMBL/GenBank/DDBJ whole genome shotgun (WGS) entry which is preliminary data.</text>
</comment>
<reference evidence="12 13" key="1">
    <citation type="journal article" date="2020" name="Arch. Microbiol.">
        <title>Bradyrhizobium uaiense sp. nov., a new highly efficient cowpea symbiont.</title>
        <authorList>
            <person name="Cabral Michel D."/>
            <person name="Azarias Guimaraes A."/>
            <person name="Martins da Costa E."/>
            <person name="Soares de Carvalho T."/>
            <person name="Balsanelli E."/>
            <person name="Willems A."/>
            <person name="Maltempi de Souza E."/>
            <person name="de Souza Moreira F.M."/>
        </authorList>
    </citation>
    <scope>NUCLEOTIDE SEQUENCE [LARGE SCALE GENOMIC DNA]</scope>
    <source>
        <strain evidence="12 13">UFLA 03-164</strain>
    </source>
</reference>
<name>A0A6P1BLA4_9BRAD</name>
<dbReference type="Gene3D" id="3.30.450.20">
    <property type="entry name" value="PAS domain"/>
    <property type="match status" value="1"/>
</dbReference>
<dbReference type="RefSeq" id="WP_163157805.1">
    <property type="nucleotide sequence ID" value="NZ_VKHP01000112.1"/>
</dbReference>
<dbReference type="InterPro" id="IPR003594">
    <property type="entry name" value="HATPase_dom"/>
</dbReference>
<feature type="domain" description="Response regulatory" evidence="11">
    <location>
        <begin position="7"/>
        <end position="121"/>
    </location>
</feature>
<protein>
    <recommendedName>
        <fullName evidence="2">histidine kinase</fullName>
        <ecNumber evidence="2">2.7.13.3</ecNumber>
    </recommendedName>
</protein>
<keyword evidence="9" id="KW-0175">Coiled coil</keyword>
<dbReference type="InterPro" id="IPR001789">
    <property type="entry name" value="Sig_transdc_resp-reg_receiver"/>
</dbReference>
<dbReference type="GO" id="GO:0000160">
    <property type="term" value="P:phosphorelay signal transduction system"/>
    <property type="evidence" value="ECO:0007669"/>
    <property type="project" value="InterPro"/>
</dbReference>
<dbReference type="GO" id="GO:0005524">
    <property type="term" value="F:ATP binding"/>
    <property type="evidence" value="ECO:0007669"/>
    <property type="project" value="UniProtKB-KW"/>
</dbReference>
<dbReference type="SUPFAM" id="SSF55874">
    <property type="entry name" value="ATPase domain of HSP90 chaperone/DNA topoisomerase II/histidine kinase"/>
    <property type="match status" value="1"/>
</dbReference>
<sequence length="363" mass="38868">MTNATPTLLYIDDDAALARLVERGLTRAGYKVVHAASGKEGLDRLAQGGIDVVALDQYMPGLDGLETLEQMLKIADAPPVVFVTASQDSAIAVTALKAGAADYLVKDVRGEFIPLLQVAVNGAIRRAAIQKARDEAEAEVHASRDRYAALAAEREVLLREVNHRVGNSLQIIASLLHLQANSASQPDVKAALTNAMGRVAAVAQVHRRLYTSHDFKTVMLNQYLEALLEDLRRSAEGNKMSRLTLKADPVEIDPDRAVAIGIIVNELVMNAVKYAYPDGAGPIHVKLKPVADDVQLAISDEGVGYSDQADPRGTGMGQRIVAAMAVKLDANVERDPSHKGTRFVVRFARVSPALAKSTSVAAS</sequence>
<dbReference type="EMBL" id="VKHP01000112">
    <property type="protein sequence ID" value="NEU98989.1"/>
    <property type="molecule type" value="Genomic_DNA"/>
</dbReference>
<dbReference type="Proteomes" id="UP000468531">
    <property type="component" value="Unassembled WGS sequence"/>
</dbReference>
<dbReference type="InterPro" id="IPR011495">
    <property type="entry name" value="Sig_transdc_His_kin_sub2_dim/P"/>
</dbReference>
<keyword evidence="7" id="KW-0067">ATP-binding</keyword>
<dbReference type="Pfam" id="PF07568">
    <property type="entry name" value="HisKA_2"/>
    <property type="match status" value="1"/>
</dbReference>
<dbReference type="PROSITE" id="PS50109">
    <property type="entry name" value="HIS_KIN"/>
    <property type="match status" value="1"/>
</dbReference>
<feature type="coiled-coil region" evidence="9">
    <location>
        <begin position="126"/>
        <end position="153"/>
    </location>
</feature>
<evidence type="ECO:0000256" key="7">
    <source>
        <dbReference type="ARBA" id="ARBA00022840"/>
    </source>
</evidence>
<dbReference type="InterPro" id="IPR005467">
    <property type="entry name" value="His_kinase_dom"/>
</dbReference>
<evidence type="ECO:0000256" key="5">
    <source>
        <dbReference type="ARBA" id="ARBA00022741"/>
    </source>
</evidence>
<organism evidence="12 13">
    <name type="scientific">Bradyrhizobium uaiense</name>
    <dbReference type="NCBI Taxonomy" id="2594946"/>
    <lineage>
        <taxon>Bacteria</taxon>
        <taxon>Pseudomonadati</taxon>
        <taxon>Pseudomonadota</taxon>
        <taxon>Alphaproteobacteria</taxon>
        <taxon>Hyphomicrobiales</taxon>
        <taxon>Nitrobacteraceae</taxon>
        <taxon>Bradyrhizobium</taxon>
    </lineage>
</organism>
<evidence type="ECO:0000256" key="3">
    <source>
        <dbReference type="ARBA" id="ARBA00022553"/>
    </source>
</evidence>
<evidence type="ECO:0000256" key="9">
    <source>
        <dbReference type="SAM" id="Coils"/>
    </source>
</evidence>
<dbReference type="PANTHER" id="PTHR41523">
    <property type="entry name" value="TWO-COMPONENT SYSTEM SENSOR PROTEIN"/>
    <property type="match status" value="1"/>
</dbReference>
<feature type="domain" description="Histidine kinase" evidence="10">
    <location>
        <begin position="160"/>
        <end position="351"/>
    </location>
</feature>
<dbReference type="GO" id="GO:0004673">
    <property type="term" value="F:protein histidine kinase activity"/>
    <property type="evidence" value="ECO:0007669"/>
    <property type="project" value="UniProtKB-EC"/>
</dbReference>
<proteinExistence type="predicted"/>
<keyword evidence="3 8" id="KW-0597">Phosphoprotein</keyword>
<dbReference type="Pfam" id="PF00072">
    <property type="entry name" value="Response_reg"/>
    <property type="match status" value="1"/>
</dbReference>
<evidence type="ECO:0000256" key="1">
    <source>
        <dbReference type="ARBA" id="ARBA00000085"/>
    </source>
</evidence>
<dbReference type="PROSITE" id="PS50110">
    <property type="entry name" value="RESPONSE_REGULATORY"/>
    <property type="match status" value="1"/>
</dbReference>
<dbReference type="CDD" id="cd00156">
    <property type="entry name" value="REC"/>
    <property type="match status" value="1"/>
</dbReference>
<evidence type="ECO:0000259" key="10">
    <source>
        <dbReference type="PROSITE" id="PS50109"/>
    </source>
</evidence>
<dbReference type="PANTHER" id="PTHR41523:SF8">
    <property type="entry name" value="ETHYLENE RESPONSE SENSOR PROTEIN"/>
    <property type="match status" value="1"/>
</dbReference>
<dbReference type="InterPro" id="IPR036890">
    <property type="entry name" value="HATPase_C_sf"/>
</dbReference>
<comment type="catalytic activity">
    <reaction evidence="1">
        <text>ATP + protein L-histidine = ADP + protein N-phospho-L-histidine.</text>
        <dbReference type="EC" id="2.7.13.3"/>
    </reaction>
</comment>
<evidence type="ECO:0000313" key="12">
    <source>
        <dbReference type="EMBL" id="NEU98989.1"/>
    </source>
</evidence>
<evidence type="ECO:0000256" key="6">
    <source>
        <dbReference type="ARBA" id="ARBA00022777"/>
    </source>
</evidence>
<feature type="modified residue" description="4-aspartylphosphate" evidence="8">
    <location>
        <position position="56"/>
    </location>
</feature>
<dbReference type="SUPFAM" id="SSF52172">
    <property type="entry name" value="CheY-like"/>
    <property type="match status" value="1"/>
</dbReference>
<evidence type="ECO:0000313" key="13">
    <source>
        <dbReference type="Proteomes" id="UP000468531"/>
    </source>
</evidence>
<dbReference type="Gene3D" id="3.30.565.10">
    <property type="entry name" value="Histidine kinase-like ATPase, C-terminal domain"/>
    <property type="match status" value="1"/>
</dbReference>
<evidence type="ECO:0000259" key="11">
    <source>
        <dbReference type="PROSITE" id="PS50110"/>
    </source>
</evidence>
<dbReference type="AlphaFoldDB" id="A0A6P1BLA4"/>
<keyword evidence="13" id="KW-1185">Reference proteome</keyword>
<dbReference type="Pfam" id="PF02518">
    <property type="entry name" value="HATPase_c"/>
    <property type="match status" value="1"/>
</dbReference>
<dbReference type="EC" id="2.7.13.3" evidence="2"/>
<keyword evidence="6" id="KW-0418">Kinase</keyword>
<keyword evidence="4" id="KW-0808">Transferase</keyword>